<accession>A0A2P5CFA2</accession>
<feature type="non-terminal residue" evidence="1">
    <location>
        <position position="88"/>
    </location>
</feature>
<gene>
    <name evidence="1" type="ORF">TorRG33x02_286820</name>
</gene>
<evidence type="ECO:0000313" key="2">
    <source>
        <dbReference type="Proteomes" id="UP000237000"/>
    </source>
</evidence>
<keyword evidence="2" id="KW-1185">Reference proteome</keyword>
<dbReference type="InParanoid" id="A0A2P5CFA2"/>
<dbReference type="EMBL" id="JXTC01000371">
    <property type="protein sequence ID" value="PON59740.1"/>
    <property type="molecule type" value="Genomic_DNA"/>
</dbReference>
<name>A0A2P5CFA2_TREOI</name>
<sequence length="88" mass="9477">MTTLSLAQLDFSSSHGVITLSLLFCPSHNVATLSLWLSLSHGMNILSLVLSETKTLKTNGALFEEGFATFDGSYVVTKLDSYAVSLSF</sequence>
<dbReference type="Proteomes" id="UP000237000">
    <property type="component" value="Unassembled WGS sequence"/>
</dbReference>
<protein>
    <submittedName>
        <fullName evidence="1">Uncharacterized protein</fullName>
    </submittedName>
</protein>
<reference evidence="2" key="1">
    <citation type="submission" date="2016-06" db="EMBL/GenBank/DDBJ databases">
        <title>Parallel loss of symbiosis genes in relatives of nitrogen-fixing non-legume Parasponia.</title>
        <authorList>
            <person name="Van Velzen R."/>
            <person name="Holmer R."/>
            <person name="Bu F."/>
            <person name="Rutten L."/>
            <person name="Van Zeijl A."/>
            <person name="Liu W."/>
            <person name="Santuari L."/>
            <person name="Cao Q."/>
            <person name="Sharma T."/>
            <person name="Shen D."/>
            <person name="Roswanjaya Y."/>
            <person name="Wardhani T."/>
            <person name="Kalhor M.S."/>
            <person name="Jansen J."/>
            <person name="Van den Hoogen J."/>
            <person name="Gungor B."/>
            <person name="Hartog M."/>
            <person name="Hontelez J."/>
            <person name="Verver J."/>
            <person name="Yang W.-C."/>
            <person name="Schijlen E."/>
            <person name="Repin R."/>
            <person name="Schilthuizen M."/>
            <person name="Schranz E."/>
            <person name="Heidstra R."/>
            <person name="Miyata K."/>
            <person name="Fedorova E."/>
            <person name="Kohlen W."/>
            <person name="Bisseling T."/>
            <person name="Smit S."/>
            <person name="Geurts R."/>
        </authorList>
    </citation>
    <scope>NUCLEOTIDE SEQUENCE [LARGE SCALE GENOMIC DNA]</scope>
    <source>
        <strain evidence="2">cv. RG33-2</strain>
    </source>
</reference>
<evidence type="ECO:0000313" key="1">
    <source>
        <dbReference type="EMBL" id="PON59740.1"/>
    </source>
</evidence>
<proteinExistence type="predicted"/>
<dbReference type="AlphaFoldDB" id="A0A2P5CFA2"/>
<comment type="caution">
    <text evidence="1">The sequence shown here is derived from an EMBL/GenBank/DDBJ whole genome shotgun (WGS) entry which is preliminary data.</text>
</comment>
<organism evidence="1 2">
    <name type="scientific">Trema orientale</name>
    <name type="common">Charcoal tree</name>
    <name type="synonym">Celtis orientalis</name>
    <dbReference type="NCBI Taxonomy" id="63057"/>
    <lineage>
        <taxon>Eukaryota</taxon>
        <taxon>Viridiplantae</taxon>
        <taxon>Streptophyta</taxon>
        <taxon>Embryophyta</taxon>
        <taxon>Tracheophyta</taxon>
        <taxon>Spermatophyta</taxon>
        <taxon>Magnoliopsida</taxon>
        <taxon>eudicotyledons</taxon>
        <taxon>Gunneridae</taxon>
        <taxon>Pentapetalae</taxon>
        <taxon>rosids</taxon>
        <taxon>fabids</taxon>
        <taxon>Rosales</taxon>
        <taxon>Cannabaceae</taxon>
        <taxon>Trema</taxon>
    </lineage>
</organism>